<proteinExistence type="predicted"/>
<gene>
    <name evidence="1" type="ORF">IAA81_08700</name>
</gene>
<reference evidence="1" key="1">
    <citation type="submission" date="2020-10" db="EMBL/GenBank/DDBJ databases">
        <authorList>
            <person name="Gilroy R."/>
        </authorList>
    </citation>
    <scope>NUCLEOTIDE SEQUENCE</scope>
    <source>
        <strain evidence="1">10532</strain>
    </source>
</reference>
<sequence length="90" mass="9906">MGENKHLTPVWIVYVDGERLDPMYEGALERIVVDDQLDGVGSAVLEFDSGAKQIRDSGTFALESQVSVHLGYKDDCAQVFAGEVTEFRAI</sequence>
<evidence type="ECO:0000313" key="1">
    <source>
        <dbReference type="EMBL" id="MBO8458285.1"/>
    </source>
</evidence>
<dbReference type="Proteomes" id="UP000823638">
    <property type="component" value="Unassembled WGS sequence"/>
</dbReference>
<dbReference type="AlphaFoldDB" id="A0A9D9N2Z6"/>
<reference evidence="1" key="2">
    <citation type="journal article" date="2021" name="PeerJ">
        <title>Extensive microbial diversity within the chicken gut microbiome revealed by metagenomics and culture.</title>
        <authorList>
            <person name="Gilroy R."/>
            <person name="Ravi A."/>
            <person name="Getino M."/>
            <person name="Pursley I."/>
            <person name="Horton D.L."/>
            <person name="Alikhan N.F."/>
            <person name="Baker D."/>
            <person name="Gharbi K."/>
            <person name="Hall N."/>
            <person name="Watson M."/>
            <person name="Adriaenssens E.M."/>
            <person name="Foster-Nyarko E."/>
            <person name="Jarju S."/>
            <person name="Secka A."/>
            <person name="Antonio M."/>
            <person name="Oren A."/>
            <person name="Chaudhuri R.R."/>
            <person name="La Ragione R."/>
            <person name="Hildebrand F."/>
            <person name="Pallen M.J."/>
        </authorList>
    </citation>
    <scope>NUCLEOTIDE SEQUENCE</scope>
    <source>
        <strain evidence="1">10532</strain>
    </source>
</reference>
<organism evidence="1 2">
    <name type="scientific">Candidatus Gallitreponema excrementavium</name>
    <dbReference type="NCBI Taxonomy" id="2840840"/>
    <lineage>
        <taxon>Bacteria</taxon>
        <taxon>Pseudomonadati</taxon>
        <taxon>Spirochaetota</taxon>
        <taxon>Spirochaetia</taxon>
        <taxon>Spirochaetales</taxon>
        <taxon>Candidatus Gallitreponema</taxon>
    </lineage>
</organism>
<accession>A0A9D9N2Z6</accession>
<name>A0A9D9N2Z6_9SPIR</name>
<evidence type="ECO:0000313" key="2">
    <source>
        <dbReference type="Proteomes" id="UP000823638"/>
    </source>
</evidence>
<comment type="caution">
    <text evidence="1">The sequence shown here is derived from an EMBL/GenBank/DDBJ whole genome shotgun (WGS) entry which is preliminary data.</text>
</comment>
<protein>
    <submittedName>
        <fullName evidence="1">Uncharacterized protein</fullName>
    </submittedName>
</protein>
<dbReference type="EMBL" id="JADIMM010000101">
    <property type="protein sequence ID" value="MBO8458285.1"/>
    <property type="molecule type" value="Genomic_DNA"/>
</dbReference>